<proteinExistence type="predicted"/>
<reference evidence="8" key="3">
    <citation type="submission" date="2023-05" db="EMBL/GenBank/DDBJ databases">
        <authorList>
            <person name="Smith C.H."/>
        </authorList>
    </citation>
    <scope>NUCLEOTIDE SEQUENCE</scope>
    <source>
        <strain evidence="8">CHS0354</strain>
        <tissue evidence="8">Mantle</tissue>
    </source>
</reference>
<sequence>MADAHDSSSKHLCCPICLETFNSPKCLPCMHTFCEKCICKHATILSKENKHPATISCPVCSKVIQTKENPAEWAAKLPNNLIVLPPSASNRADVNAPVYCEPCASVDQRQISEAFCVTCSEYLCQTCHSYHNRLKTSRDHQIKVQADLEHQIANSVKDAMYKCQKHNNELTYFCSDHREFFCTKCALDDHRKCEELLPVEDRLNDEILMQDNIKHTLQNLDLLRKMFLLLTKNRKKTLESIQQQKLHVIESIKDWTSFIKERVDIFETITMQELEHICKNETIIISEQDGECKRSIAAIETSQAMLLESKTSDNKCKIFVTMTKLSQQLLKYLQQYDMIESRSNDIKIKFQGDQNLQIVQNDCSLGQVSCEVSRIPRLAHDFRFEGHCMMPSRVKLNSVVTFNVETSSDKKACNITSGACLSDRKIVLYDDGNWKIKLFDKHFRFLSHLDLYIKSNICVLDRNTLGIASGSRIHLVSVTNSLVKIKSIDYDEACFGLASYEQKLIVYTSADKILMYNASHKVINIIQSFESGNNRQISMSTAGQRILCAVKDKLITIDMVDKRLESFEVNDLKDITITADKNGIIYCCGRETSNIVLFSPEGRHLGTLLSPEHGIENPTCIFLNIRNNKLYVFQSCRTSILSDA</sequence>
<evidence type="ECO:0000313" key="9">
    <source>
        <dbReference type="Proteomes" id="UP001195483"/>
    </source>
</evidence>
<keyword evidence="4" id="KW-0862">Zinc</keyword>
<evidence type="ECO:0008006" key="10">
    <source>
        <dbReference type="Google" id="ProtNLM"/>
    </source>
</evidence>
<evidence type="ECO:0000256" key="2">
    <source>
        <dbReference type="ARBA" id="ARBA00022723"/>
    </source>
</evidence>
<dbReference type="SUPFAM" id="SSF57850">
    <property type="entry name" value="RING/U-box"/>
    <property type="match status" value="1"/>
</dbReference>
<evidence type="ECO:0000259" key="7">
    <source>
        <dbReference type="PROSITE" id="PS50119"/>
    </source>
</evidence>
<accession>A0AAE0SPE5</accession>
<evidence type="ECO:0000256" key="4">
    <source>
        <dbReference type="ARBA" id="ARBA00022833"/>
    </source>
</evidence>
<evidence type="ECO:0000259" key="6">
    <source>
        <dbReference type="PROSITE" id="PS50089"/>
    </source>
</evidence>
<dbReference type="InterPro" id="IPR047153">
    <property type="entry name" value="TRIM45/56/19-like"/>
</dbReference>
<dbReference type="PROSITE" id="PS50089">
    <property type="entry name" value="ZF_RING_2"/>
    <property type="match status" value="1"/>
</dbReference>
<dbReference type="InterPro" id="IPR017907">
    <property type="entry name" value="Znf_RING_CS"/>
</dbReference>
<keyword evidence="2" id="KW-0479">Metal-binding</keyword>
<evidence type="ECO:0000256" key="5">
    <source>
        <dbReference type="PROSITE-ProRule" id="PRU00024"/>
    </source>
</evidence>
<dbReference type="InterPro" id="IPR013083">
    <property type="entry name" value="Znf_RING/FYVE/PHD"/>
</dbReference>
<dbReference type="SUPFAM" id="SSF57845">
    <property type="entry name" value="B-box zinc-binding domain"/>
    <property type="match status" value="1"/>
</dbReference>
<dbReference type="Gene3D" id="3.30.40.10">
    <property type="entry name" value="Zinc/RING finger domain, C3HC4 (zinc finger)"/>
    <property type="match status" value="1"/>
</dbReference>
<dbReference type="Gene3D" id="3.30.160.60">
    <property type="entry name" value="Classic Zinc Finger"/>
    <property type="match status" value="1"/>
</dbReference>
<dbReference type="InterPro" id="IPR000315">
    <property type="entry name" value="Znf_B-box"/>
</dbReference>
<dbReference type="Proteomes" id="UP001195483">
    <property type="component" value="Unassembled WGS sequence"/>
</dbReference>
<keyword evidence="9" id="KW-1185">Reference proteome</keyword>
<dbReference type="GO" id="GO:0008270">
    <property type="term" value="F:zinc ion binding"/>
    <property type="evidence" value="ECO:0007669"/>
    <property type="project" value="UniProtKB-KW"/>
</dbReference>
<feature type="domain" description="RING-type" evidence="6">
    <location>
        <begin position="14"/>
        <end position="61"/>
    </location>
</feature>
<reference evidence="8" key="2">
    <citation type="journal article" date="2021" name="Genome Biol. Evol.">
        <title>Developing a high-quality reference genome for a parasitic bivalve with doubly uniparental inheritance (Bivalvia: Unionida).</title>
        <authorList>
            <person name="Smith C.H."/>
        </authorList>
    </citation>
    <scope>NUCLEOTIDE SEQUENCE</scope>
    <source>
        <strain evidence="8">CHS0354</strain>
        <tissue evidence="8">Mantle</tissue>
    </source>
</reference>
<keyword evidence="1" id="KW-0597">Phosphoprotein</keyword>
<feature type="domain" description="B box-type" evidence="7">
    <location>
        <begin position="158"/>
        <end position="199"/>
    </location>
</feature>
<dbReference type="InterPro" id="IPR011042">
    <property type="entry name" value="6-blade_b-propeller_TolB-like"/>
</dbReference>
<dbReference type="InterPro" id="IPR001841">
    <property type="entry name" value="Znf_RING"/>
</dbReference>
<evidence type="ECO:0000313" key="8">
    <source>
        <dbReference type="EMBL" id="KAK3595572.1"/>
    </source>
</evidence>
<comment type="caution">
    <text evidence="8">The sequence shown here is derived from an EMBL/GenBank/DDBJ whole genome shotgun (WGS) entry which is preliminary data.</text>
</comment>
<dbReference type="AlphaFoldDB" id="A0AAE0SPE5"/>
<dbReference type="InterPro" id="IPR027370">
    <property type="entry name" value="Znf-RING_euk"/>
</dbReference>
<keyword evidence="3 5" id="KW-0863">Zinc-finger</keyword>
<feature type="domain" description="B box-type" evidence="7">
    <location>
        <begin position="95"/>
        <end position="145"/>
    </location>
</feature>
<organism evidence="8 9">
    <name type="scientific">Potamilus streckersoni</name>
    <dbReference type="NCBI Taxonomy" id="2493646"/>
    <lineage>
        <taxon>Eukaryota</taxon>
        <taxon>Metazoa</taxon>
        <taxon>Spiralia</taxon>
        <taxon>Lophotrochozoa</taxon>
        <taxon>Mollusca</taxon>
        <taxon>Bivalvia</taxon>
        <taxon>Autobranchia</taxon>
        <taxon>Heteroconchia</taxon>
        <taxon>Palaeoheterodonta</taxon>
        <taxon>Unionida</taxon>
        <taxon>Unionoidea</taxon>
        <taxon>Unionidae</taxon>
        <taxon>Ambleminae</taxon>
        <taxon>Lampsilini</taxon>
        <taxon>Potamilus</taxon>
    </lineage>
</organism>
<dbReference type="EMBL" id="JAEAOA010000613">
    <property type="protein sequence ID" value="KAK3595572.1"/>
    <property type="molecule type" value="Genomic_DNA"/>
</dbReference>
<reference evidence="8" key="1">
    <citation type="journal article" date="2021" name="Genome Biol. Evol.">
        <title>A High-Quality Reference Genome for a Parasitic Bivalve with Doubly Uniparental Inheritance (Bivalvia: Unionida).</title>
        <authorList>
            <person name="Smith C.H."/>
        </authorList>
    </citation>
    <scope>NUCLEOTIDE SEQUENCE</scope>
    <source>
        <strain evidence="8">CHS0354</strain>
    </source>
</reference>
<dbReference type="PANTHER" id="PTHR25462">
    <property type="entry name" value="BONUS, ISOFORM C-RELATED"/>
    <property type="match status" value="1"/>
</dbReference>
<dbReference type="PROSITE" id="PS00518">
    <property type="entry name" value="ZF_RING_1"/>
    <property type="match status" value="1"/>
</dbReference>
<evidence type="ECO:0000256" key="1">
    <source>
        <dbReference type="ARBA" id="ARBA00022553"/>
    </source>
</evidence>
<dbReference type="Pfam" id="PF13445">
    <property type="entry name" value="zf-RING_UBOX"/>
    <property type="match status" value="1"/>
</dbReference>
<dbReference type="Pfam" id="PF00643">
    <property type="entry name" value="zf-B_box"/>
    <property type="match status" value="1"/>
</dbReference>
<dbReference type="SUPFAM" id="SSF69322">
    <property type="entry name" value="Tricorn protease domain 2"/>
    <property type="match status" value="1"/>
</dbReference>
<evidence type="ECO:0000256" key="3">
    <source>
        <dbReference type="ARBA" id="ARBA00022771"/>
    </source>
</evidence>
<dbReference type="Gene3D" id="2.120.10.30">
    <property type="entry name" value="TolB, C-terminal domain"/>
    <property type="match status" value="1"/>
</dbReference>
<gene>
    <name evidence="8" type="ORF">CHS0354_009528</name>
</gene>
<dbReference type="SMART" id="SM00336">
    <property type="entry name" value="BBOX"/>
    <property type="match status" value="2"/>
</dbReference>
<dbReference type="PROSITE" id="PS50119">
    <property type="entry name" value="ZF_BBOX"/>
    <property type="match status" value="2"/>
</dbReference>
<protein>
    <recommendedName>
        <fullName evidence="10">TRIM56</fullName>
    </recommendedName>
</protein>
<dbReference type="SMART" id="SM00184">
    <property type="entry name" value="RING"/>
    <property type="match status" value="1"/>
</dbReference>
<name>A0AAE0SPE5_9BIVA</name>
<dbReference type="PANTHER" id="PTHR25462:SF296">
    <property type="entry name" value="MEIOTIC P26, ISOFORM F"/>
    <property type="match status" value="1"/>
</dbReference>